<keyword evidence="1" id="KW-0678">Repressor</keyword>
<dbReference type="InterPro" id="IPR018062">
    <property type="entry name" value="HTH_AraC-typ_CS"/>
</dbReference>
<dbReference type="PANTHER" id="PTHR11019">
    <property type="entry name" value="HTH-TYPE TRANSCRIPTIONAL REGULATOR NIMR"/>
    <property type="match status" value="1"/>
</dbReference>
<dbReference type="SUPFAM" id="SSF46689">
    <property type="entry name" value="Homeodomain-like"/>
    <property type="match status" value="2"/>
</dbReference>
<evidence type="ECO:0000313" key="7">
    <source>
        <dbReference type="Proteomes" id="UP000239388"/>
    </source>
</evidence>
<dbReference type="Proteomes" id="UP000239388">
    <property type="component" value="Unassembled WGS sequence"/>
</dbReference>
<feature type="domain" description="HTH araC/xylS-type" evidence="5">
    <location>
        <begin position="166"/>
        <end position="263"/>
    </location>
</feature>
<dbReference type="SMART" id="SM00342">
    <property type="entry name" value="HTH_ARAC"/>
    <property type="match status" value="1"/>
</dbReference>
<dbReference type="PROSITE" id="PS01124">
    <property type="entry name" value="HTH_ARAC_FAMILY_2"/>
    <property type="match status" value="1"/>
</dbReference>
<dbReference type="FunFam" id="1.10.10.60:FF:000132">
    <property type="entry name" value="AraC family transcriptional regulator"/>
    <property type="match status" value="1"/>
</dbReference>
<evidence type="ECO:0000313" key="6">
    <source>
        <dbReference type="EMBL" id="PQO33128.1"/>
    </source>
</evidence>
<evidence type="ECO:0000259" key="5">
    <source>
        <dbReference type="PROSITE" id="PS01124"/>
    </source>
</evidence>
<dbReference type="PROSITE" id="PS00041">
    <property type="entry name" value="HTH_ARAC_FAMILY_1"/>
    <property type="match status" value="1"/>
</dbReference>
<protein>
    <submittedName>
        <fullName evidence="6">AraC family transcriptional regulator</fullName>
    </submittedName>
</protein>
<keyword evidence="3" id="KW-0238">DNA-binding</keyword>
<evidence type="ECO:0000256" key="4">
    <source>
        <dbReference type="ARBA" id="ARBA00023163"/>
    </source>
</evidence>
<organism evidence="6 7">
    <name type="scientific">Blastopirellula marina</name>
    <dbReference type="NCBI Taxonomy" id="124"/>
    <lineage>
        <taxon>Bacteria</taxon>
        <taxon>Pseudomonadati</taxon>
        <taxon>Planctomycetota</taxon>
        <taxon>Planctomycetia</taxon>
        <taxon>Pirellulales</taxon>
        <taxon>Pirellulaceae</taxon>
        <taxon>Blastopirellula</taxon>
    </lineage>
</organism>
<dbReference type="InterPro" id="IPR011051">
    <property type="entry name" value="RmlC_Cupin_sf"/>
</dbReference>
<dbReference type="SUPFAM" id="SSF51182">
    <property type="entry name" value="RmlC-like cupins"/>
    <property type="match status" value="1"/>
</dbReference>
<gene>
    <name evidence="6" type="ORF">C5Y98_18535</name>
</gene>
<dbReference type="GO" id="GO:0003700">
    <property type="term" value="F:DNA-binding transcription factor activity"/>
    <property type="evidence" value="ECO:0007669"/>
    <property type="project" value="InterPro"/>
</dbReference>
<evidence type="ECO:0000256" key="2">
    <source>
        <dbReference type="ARBA" id="ARBA00023015"/>
    </source>
</evidence>
<reference evidence="6 7" key="1">
    <citation type="submission" date="2018-02" db="EMBL/GenBank/DDBJ databases">
        <title>Comparative genomes isolates from brazilian mangrove.</title>
        <authorList>
            <person name="Araujo J.E."/>
            <person name="Taketani R.G."/>
            <person name="Silva M.C.P."/>
            <person name="Loureco M.V."/>
            <person name="Andreote F.D."/>
        </authorList>
    </citation>
    <scope>NUCLEOTIDE SEQUENCE [LARGE SCALE GENOMIC DNA]</scope>
    <source>
        <strain evidence="6 7">NAP PRIS-MGV</strain>
    </source>
</reference>
<keyword evidence="2" id="KW-0805">Transcription regulation</keyword>
<comment type="caution">
    <text evidence="6">The sequence shown here is derived from an EMBL/GenBank/DDBJ whole genome shotgun (WGS) entry which is preliminary data.</text>
</comment>
<sequence length="274" mass="30897">MKKKRSKQAEHVRYPPFADKLPAPLFFRTEHLPAHGVYPTMRHPWGEFVYSYSGITEVQAGEDLYLAPPHLGLWIPAGTEHTSSNHNETVYCSFYIARKFCRPMPQQLCVVVVTPLVQAMLDFLRDNPADNNLPERQRLLRVLADQLANCQTAGSYVPATSHADLDALLQELRSDPADNRSLDQLAADFDMSKRTLMRHCQQELGMSLTEWRQRLKIVRALPLLQAGHSVESVAFDLGYGTSSAFIAMFRRLTGTSPKRFVAAKMPHVSESTTS</sequence>
<dbReference type="Gene3D" id="2.60.120.10">
    <property type="entry name" value="Jelly Rolls"/>
    <property type="match status" value="1"/>
</dbReference>
<keyword evidence="4" id="KW-0804">Transcription</keyword>
<proteinExistence type="predicted"/>
<dbReference type="CDD" id="cd06124">
    <property type="entry name" value="cupin_NimR-like_N"/>
    <property type="match status" value="1"/>
</dbReference>
<accession>A0A2S8FLR2</accession>
<name>A0A2S8FLR2_9BACT</name>
<dbReference type="EMBL" id="PUIB01000018">
    <property type="protein sequence ID" value="PQO33128.1"/>
    <property type="molecule type" value="Genomic_DNA"/>
</dbReference>
<dbReference type="PANTHER" id="PTHR11019:SF190">
    <property type="entry name" value="ARAC-FAMILY REGULATORY PROTEIN"/>
    <property type="match status" value="1"/>
</dbReference>
<dbReference type="Pfam" id="PF12833">
    <property type="entry name" value="HTH_18"/>
    <property type="match status" value="1"/>
</dbReference>
<dbReference type="RefSeq" id="WP_105356333.1">
    <property type="nucleotide sequence ID" value="NZ_PUIB01000018.1"/>
</dbReference>
<evidence type="ECO:0000256" key="1">
    <source>
        <dbReference type="ARBA" id="ARBA00022491"/>
    </source>
</evidence>
<dbReference type="AlphaFoldDB" id="A0A2S8FLR2"/>
<dbReference type="InterPro" id="IPR018060">
    <property type="entry name" value="HTH_AraC"/>
</dbReference>
<dbReference type="GO" id="GO:0043565">
    <property type="term" value="F:sequence-specific DNA binding"/>
    <property type="evidence" value="ECO:0007669"/>
    <property type="project" value="InterPro"/>
</dbReference>
<dbReference type="InterPro" id="IPR009057">
    <property type="entry name" value="Homeodomain-like_sf"/>
</dbReference>
<dbReference type="InterPro" id="IPR014710">
    <property type="entry name" value="RmlC-like_jellyroll"/>
</dbReference>
<dbReference type="Gene3D" id="1.10.10.60">
    <property type="entry name" value="Homeodomain-like"/>
    <property type="match status" value="1"/>
</dbReference>
<evidence type="ECO:0000256" key="3">
    <source>
        <dbReference type="ARBA" id="ARBA00023125"/>
    </source>
</evidence>
<dbReference type="OrthoDB" id="288481at2"/>